<sequence length="180" mass="19456">MLYEASLSNKIDNLYLKTANESRLQPIHSALDKSIGGLLTEASLHGKINAFDTTSNKKTLELKPTAGKGAVQSLFPWDDSLTSFSIGGLLSETSLQARFDDCDPKSKGSTSSLQKTPLLDLFSSIFDAEEMCHAISFKKFSALSKDSMTSNGTDVSGGSCDDSKSKTSKLPHMNEVWSSF</sequence>
<reference evidence="2 3" key="1">
    <citation type="submission" date="2024-11" db="EMBL/GenBank/DDBJ databases">
        <title>A near-complete genome assembly of Cinchona calisaya.</title>
        <authorList>
            <person name="Lian D.C."/>
            <person name="Zhao X.W."/>
            <person name="Wei L."/>
        </authorList>
    </citation>
    <scope>NUCLEOTIDE SEQUENCE [LARGE SCALE GENOMIC DNA]</scope>
    <source>
        <tissue evidence="2">Nenye</tissue>
    </source>
</reference>
<accession>A0ABD3A855</accession>
<keyword evidence="3" id="KW-1185">Reference proteome</keyword>
<evidence type="ECO:0000313" key="3">
    <source>
        <dbReference type="Proteomes" id="UP001630127"/>
    </source>
</evidence>
<dbReference type="Proteomes" id="UP001630127">
    <property type="component" value="Unassembled WGS sequence"/>
</dbReference>
<protein>
    <submittedName>
        <fullName evidence="2">Uncharacterized protein</fullName>
    </submittedName>
</protein>
<feature type="region of interest" description="Disordered" evidence="1">
    <location>
        <begin position="149"/>
        <end position="169"/>
    </location>
</feature>
<organism evidence="2 3">
    <name type="scientific">Cinchona calisaya</name>
    <dbReference type="NCBI Taxonomy" id="153742"/>
    <lineage>
        <taxon>Eukaryota</taxon>
        <taxon>Viridiplantae</taxon>
        <taxon>Streptophyta</taxon>
        <taxon>Embryophyta</taxon>
        <taxon>Tracheophyta</taxon>
        <taxon>Spermatophyta</taxon>
        <taxon>Magnoliopsida</taxon>
        <taxon>eudicotyledons</taxon>
        <taxon>Gunneridae</taxon>
        <taxon>Pentapetalae</taxon>
        <taxon>asterids</taxon>
        <taxon>lamiids</taxon>
        <taxon>Gentianales</taxon>
        <taxon>Rubiaceae</taxon>
        <taxon>Cinchonoideae</taxon>
        <taxon>Cinchoneae</taxon>
        <taxon>Cinchona</taxon>
    </lineage>
</organism>
<name>A0ABD3A855_9GENT</name>
<dbReference type="InterPro" id="IPR055315">
    <property type="entry name" value="Cramped-like"/>
</dbReference>
<dbReference type="EMBL" id="JBJUIK010000005">
    <property type="protein sequence ID" value="KAL3527904.1"/>
    <property type="molecule type" value="Genomic_DNA"/>
</dbReference>
<gene>
    <name evidence="2" type="ORF">ACH5RR_012560</name>
</gene>
<dbReference type="PANTHER" id="PTHR21677:SF4">
    <property type="entry name" value="TSL-KINASE INTERACTING-LIKE PROTEIN"/>
    <property type="match status" value="1"/>
</dbReference>
<evidence type="ECO:0000256" key="1">
    <source>
        <dbReference type="SAM" id="MobiDB-lite"/>
    </source>
</evidence>
<dbReference type="PANTHER" id="PTHR21677">
    <property type="entry name" value="CRAMPED PROTEIN"/>
    <property type="match status" value="1"/>
</dbReference>
<dbReference type="AlphaFoldDB" id="A0ABD3A855"/>
<evidence type="ECO:0000313" key="2">
    <source>
        <dbReference type="EMBL" id="KAL3527904.1"/>
    </source>
</evidence>
<proteinExistence type="predicted"/>
<comment type="caution">
    <text evidence="2">The sequence shown here is derived from an EMBL/GenBank/DDBJ whole genome shotgun (WGS) entry which is preliminary data.</text>
</comment>